<feature type="region of interest" description="Disordered" evidence="1">
    <location>
        <begin position="88"/>
        <end position="492"/>
    </location>
</feature>
<feature type="non-terminal residue" evidence="2">
    <location>
        <position position="1"/>
    </location>
</feature>
<evidence type="ECO:0000313" key="3">
    <source>
        <dbReference type="Proteomes" id="UP000271974"/>
    </source>
</evidence>
<feature type="compositionally biased region" description="Acidic residues" evidence="1">
    <location>
        <begin position="32"/>
        <end position="44"/>
    </location>
</feature>
<feature type="compositionally biased region" description="Basic residues" evidence="1">
    <location>
        <begin position="212"/>
        <end position="223"/>
    </location>
</feature>
<dbReference type="Proteomes" id="UP000271974">
    <property type="component" value="Unassembled WGS sequence"/>
</dbReference>
<feature type="compositionally biased region" description="Polar residues" evidence="1">
    <location>
        <begin position="451"/>
        <end position="462"/>
    </location>
</feature>
<accession>A0A433TUI6</accession>
<evidence type="ECO:0000256" key="1">
    <source>
        <dbReference type="SAM" id="MobiDB-lite"/>
    </source>
</evidence>
<reference evidence="2 3" key="1">
    <citation type="submission" date="2019-01" db="EMBL/GenBank/DDBJ databases">
        <title>A draft genome assembly of the solar-powered sea slug Elysia chlorotica.</title>
        <authorList>
            <person name="Cai H."/>
            <person name="Li Q."/>
            <person name="Fang X."/>
            <person name="Li J."/>
            <person name="Curtis N.E."/>
            <person name="Altenburger A."/>
            <person name="Shibata T."/>
            <person name="Feng M."/>
            <person name="Maeda T."/>
            <person name="Schwartz J.A."/>
            <person name="Shigenobu S."/>
            <person name="Lundholm N."/>
            <person name="Nishiyama T."/>
            <person name="Yang H."/>
            <person name="Hasebe M."/>
            <person name="Li S."/>
            <person name="Pierce S.K."/>
            <person name="Wang J."/>
        </authorList>
    </citation>
    <scope>NUCLEOTIDE SEQUENCE [LARGE SCALE GENOMIC DNA]</scope>
    <source>
        <strain evidence="2">EC2010</strain>
        <tissue evidence="2">Whole organism of an adult</tissue>
    </source>
</reference>
<feature type="compositionally biased region" description="Polar residues" evidence="1">
    <location>
        <begin position="1"/>
        <end position="12"/>
    </location>
</feature>
<gene>
    <name evidence="2" type="ORF">EGW08_007001</name>
</gene>
<feature type="compositionally biased region" description="Basic and acidic residues" evidence="1">
    <location>
        <begin position="225"/>
        <end position="239"/>
    </location>
</feature>
<feature type="compositionally biased region" description="Basic residues" evidence="1">
    <location>
        <begin position="375"/>
        <end position="385"/>
    </location>
</feature>
<name>A0A433TUI6_ELYCH</name>
<feature type="compositionally biased region" description="Basic and acidic residues" evidence="1">
    <location>
        <begin position="274"/>
        <end position="285"/>
    </location>
</feature>
<feature type="compositionally biased region" description="Basic and acidic residues" evidence="1">
    <location>
        <begin position="247"/>
        <end position="266"/>
    </location>
</feature>
<keyword evidence="3" id="KW-1185">Reference proteome</keyword>
<protein>
    <submittedName>
        <fullName evidence="2">Uncharacterized protein</fullName>
    </submittedName>
</protein>
<feature type="non-terminal residue" evidence="2">
    <location>
        <position position="492"/>
    </location>
</feature>
<dbReference type="AlphaFoldDB" id="A0A433TUI6"/>
<feature type="compositionally biased region" description="Basic and acidic residues" evidence="1">
    <location>
        <begin position="21"/>
        <end position="31"/>
    </location>
</feature>
<feature type="compositionally biased region" description="Polar residues" evidence="1">
    <location>
        <begin position="286"/>
        <end position="299"/>
    </location>
</feature>
<organism evidence="2 3">
    <name type="scientific">Elysia chlorotica</name>
    <name type="common">Eastern emerald elysia</name>
    <name type="synonym">Sea slug</name>
    <dbReference type="NCBI Taxonomy" id="188477"/>
    <lineage>
        <taxon>Eukaryota</taxon>
        <taxon>Metazoa</taxon>
        <taxon>Spiralia</taxon>
        <taxon>Lophotrochozoa</taxon>
        <taxon>Mollusca</taxon>
        <taxon>Gastropoda</taxon>
        <taxon>Heterobranchia</taxon>
        <taxon>Euthyneura</taxon>
        <taxon>Panpulmonata</taxon>
        <taxon>Sacoglossa</taxon>
        <taxon>Placobranchoidea</taxon>
        <taxon>Plakobranchidae</taxon>
        <taxon>Elysia</taxon>
    </lineage>
</organism>
<feature type="compositionally biased region" description="Basic and acidic residues" evidence="1">
    <location>
        <begin position="463"/>
        <end position="492"/>
    </location>
</feature>
<feature type="compositionally biased region" description="Basic and acidic residues" evidence="1">
    <location>
        <begin position="310"/>
        <end position="319"/>
    </location>
</feature>
<proteinExistence type="predicted"/>
<feature type="compositionally biased region" description="Polar residues" evidence="1">
    <location>
        <begin position="334"/>
        <end position="345"/>
    </location>
</feature>
<sequence>KPAQSDGPTQKYNLAVEEAPEVAHREGKGEEAAEASGDDSDLEETSVLQMDQVAEGIVECAQVEAVADDKKMQGFPNSNATMISEESGLCDNGVANPPLSPEIPDRSNESTPLFTVPAVENDGSDTEEMVPDSMANSDGEDKPAAESGPIIPLPLPVQSPLKSALVDRQRSPSPARKRVNFTETEIPSREENVTVTNVDTRGGRESRTQKPLNKKVTRGRLTKNNHGESEYDASSKDTEENQALCDTKAKASKDQAKSKQATEEGSYKQSALSDGHDEKNVRKGVESNSTGTDRNSSPAPAQVEDSSGSEAKEVVKEVSSRSSRGRKRKKIENKTTNSASSTSIAEVNVDGKLREASIVPEEELKGEKEEEKSKTKTKSTKHQGKSKVAENDEESQDSAVSTPEGRTSSRGRRITTSNHLKDYDTGTKSRGRVSRASMQSSPVVNAKLPEASTSGKKTSNVKSETKESCPKSENKEKGPKSKTKESGRKSES</sequence>
<feature type="region of interest" description="Disordered" evidence="1">
    <location>
        <begin position="1"/>
        <end position="49"/>
    </location>
</feature>
<feature type="compositionally biased region" description="Basic and acidic residues" evidence="1">
    <location>
        <begin position="362"/>
        <end position="374"/>
    </location>
</feature>
<evidence type="ECO:0000313" key="2">
    <source>
        <dbReference type="EMBL" id="RUS85240.1"/>
    </source>
</evidence>
<dbReference type="EMBL" id="RQTK01000177">
    <property type="protein sequence ID" value="RUS85240.1"/>
    <property type="molecule type" value="Genomic_DNA"/>
</dbReference>
<comment type="caution">
    <text evidence="2">The sequence shown here is derived from an EMBL/GenBank/DDBJ whole genome shotgun (WGS) entry which is preliminary data.</text>
</comment>